<dbReference type="SUPFAM" id="SSF55781">
    <property type="entry name" value="GAF domain-like"/>
    <property type="match status" value="1"/>
</dbReference>
<reference evidence="1 2" key="1">
    <citation type="submission" date="2016-10" db="EMBL/GenBank/DDBJ databases">
        <authorList>
            <person name="de Groot N.N."/>
        </authorList>
    </citation>
    <scope>NUCLEOTIDE SEQUENCE [LARGE SCALE GENOMIC DNA]</scope>
    <source>
        <strain evidence="1 2">DSM 45514</strain>
    </source>
</reference>
<gene>
    <name evidence="1" type="ORF">SAMN04488112_101129</name>
</gene>
<keyword evidence="2" id="KW-1185">Reference proteome</keyword>
<evidence type="ECO:0000313" key="1">
    <source>
        <dbReference type="EMBL" id="SDB95992.1"/>
    </source>
</evidence>
<dbReference type="Proteomes" id="UP000199387">
    <property type="component" value="Unassembled WGS sequence"/>
</dbReference>
<accession>A0A1G6HP29</accession>
<dbReference type="AlphaFoldDB" id="A0A1G6HP29"/>
<dbReference type="RefSeq" id="WP_091565439.1">
    <property type="nucleotide sequence ID" value="NZ_FMZA01000001.1"/>
</dbReference>
<dbReference type="OrthoDB" id="2988533at2"/>
<dbReference type="EMBL" id="FMZA01000001">
    <property type="protein sequence ID" value="SDB95992.1"/>
    <property type="molecule type" value="Genomic_DNA"/>
</dbReference>
<sequence>MRKADLLDELRAEIGVVSDRLNGSVSVKGLYRFVAKILYEKVSAYRYAGVYLTSGYQFREYCGAGFCSLMPVVPFGEGLLSMAAARGGVVREQTGNRVEIFVPFYRGHHLIGQLVVVGEPVHSVDEEDIALFCEIASLFETKVEECNP</sequence>
<proteinExistence type="predicted"/>
<organism evidence="1 2">
    <name type="scientific">Melghirimyces thermohalophilus</name>
    <dbReference type="NCBI Taxonomy" id="1236220"/>
    <lineage>
        <taxon>Bacteria</taxon>
        <taxon>Bacillati</taxon>
        <taxon>Bacillota</taxon>
        <taxon>Bacilli</taxon>
        <taxon>Bacillales</taxon>
        <taxon>Thermoactinomycetaceae</taxon>
        <taxon>Melghirimyces</taxon>
    </lineage>
</organism>
<name>A0A1G6HP29_9BACL</name>
<evidence type="ECO:0000313" key="2">
    <source>
        <dbReference type="Proteomes" id="UP000199387"/>
    </source>
</evidence>
<protein>
    <submittedName>
        <fullName evidence="1">GAF domain-containing protein, putative methionine-R-sulfoxide reductase</fullName>
    </submittedName>
</protein>